<accession>A0A089LKL2</accession>
<evidence type="ECO:0008006" key="3">
    <source>
        <dbReference type="Google" id="ProtNLM"/>
    </source>
</evidence>
<evidence type="ECO:0000313" key="1">
    <source>
        <dbReference type="EMBL" id="AIQ59708.1"/>
    </source>
</evidence>
<evidence type="ECO:0000313" key="2">
    <source>
        <dbReference type="Proteomes" id="UP000029518"/>
    </source>
</evidence>
<sequence>MSRLQVVYAISDILQHCGVCPQRVKLSQKYGSTYSKIDGYCNRECPVGGLLQLQGKELIRERA</sequence>
<proteinExistence type="predicted"/>
<reference evidence="1" key="1">
    <citation type="submission" date="2014-08" db="EMBL/GenBank/DDBJ databases">
        <title>Comparative genomics of the Paenibacillus odorifer group.</title>
        <authorList>
            <person name="den Bakker H.C."/>
            <person name="Tsai Y.-C.Y.-C."/>
            <person name="Martin N."/>
            <person name="Korlach J."/>
            <person name="Wiedmann M."/>
        </authorList>
    </citation>
    <scope>NUCLEOTIDE SEQUENCE [LARGE SCALE GENOMIC DNA]</scope>
    <source>
        <strain evidence="1">DSM 13188</strain>
    </source>
</reference>
<protein>
    <recommendedName>
        <fullName evidence="3">Zinc-finger domain-containing protein</fullName>
    </recommendedName>
</protein>
<organism evidence="1 2">
    <name type="scientific">Paenibacillus borealis</name>
    <dbReference type="NCBI Taxonomy" id="160799"/>
    <lineage>
        <taxon>Bacteria</taxon>
        <taxon>Bacillati</taxon>
        <taxon>Bacillota</taxon>
        <taxon>Bacilli</taxon>
        <taxon>Bacillales</taxon>
        <taxon>Paenibacillaceae</taxon>
        <taxon>Paenibacillus</taxon>
    </lineage>
</organism>
<gene>
    <name evidence="1" type="ORF">PBOR_24195</name>
</gene>
<dbReference type="AlphaFoldDB" id="A0A089LKL2"/>
<dbReference type="Proteomes" id="UP000029518">
    <property type="component" value="Chromosome"/>
</dbReference>
<name>A0A089LKL2_PAEBO</name>
<keyword evidence="2" id="KW-1185">Reference proteome</keyword>
<dbReference type="EMBL" id="CP009285">
    <property type="protein sequence ID" value="AIQ59708.1"/>
    <property type="molecule type" value="Genomic_DNA"/>
</dbReference>
<dbReference type="HOGENOM" id="CLU_2881575_0_0_9"/>
<dbReference type="KEGG" id="pbd:PBOR_24195"/>